<dbReference type="Gene3D" id="2.60.200.60">
    <property type="match status" value="2"/>
</dbReference>
<reference evidence="1 2" key="1">
    <citation type="submission" date="2013-07" db="EMBL/GenBank/DDBJ databases">
        <title>Sequencing and analysis of the complete genome of Microcystis aeruginosa phage MaMV-DC.</title>
        <authorList>
            <person name="Ou T."/>
            <person name="Li S.H."/>
            <person name="Zhang Q.Y."/>
        </authorList>
    </citation>
    <scope>NUCLEOTIDE SEQUENCE [LARGE SCALE GENOMIC DNA]</scope>
</reference>
<dbReference type="InterPro" id="IPR008727">
    <property type="entry name" value="PAAR_motif"/>
</dbReference>
<dbReference type="KEGG" id="vg:26643255"/>
<name>A0A075BS57_9CAUD</name>
<protein>
    <submittedName>
        <fullName evidence="1">Uncharacterized protein</fullName>
    </submittedName>
</protein>
<accession>A0A075BS57</accession>
<dbReference type="Proteomes" id="UP000028567">
    <property type="component" value="Segment"/>
</dbReference>
<proteinExistence type="predicted"/>
<dbReference type="GeneID" id="26643255"/>
<dbReference type="RefSeq" id="YP_009217761.1">
    <property type="nucleotide sequence ID" value="NC_029002.1"/>
</dbReference>
<dbReference type="Pfam" id="PF05488">
    <property type="entry name" value="PAAR_motif"/>
    <property type="match status" value="1"/>
</dbReference>
<evidence type="ECO:0000313" key="1">
    <source>
        <dbReference type="EMBL" id="AGR48642.1"/>
    </source>
</evidence>
<keyword evidence="2" id="KW-1185">Reference proteome</keyword>
<dbReference type="CDD" id="cd14743">
    <property type="entry name" value="PAAR_CT_1"/>
    <property type="match status" value="1"/>
</dbReference>
<sequence>MFPACRIGDMVRSICPRIPDGPFYTGSPDTMINGRPAIRIGDKSVPGPAITGSPRTFINGIPAVSIIDQVFCGVIITGSEDTFID</sequence>
<organism evidence="1 2">
    <name type="scientific">Microcystis phage MaMV-DC</name>
    <dbReference type="NCBI Taxonomy" id="1357715"/>
    <lineage>
        <taxon>Viruses</taxon>
        <taxon>Duplodnaviria</taxon>
        <taxon>Heunggongvirae</taxon>
        <taxon>Uroviricota</taxon>
        <taxon>Caudoviricetes</taxon>
        <taxon>Fukuivirus</taxon>
        <taxon>Fukuivirus MVDC</taxon>
    </lineage>
</organism>
<gene>
    <name evidence="1" type="ORF">MaMVDC_77</name>
</gene>
<evidence type="ECO:0000313" key="2">
    <source>
        <dbReference type="Proteomes" id="UP000028567"/>
    </source>
</evidence>
<dbReference type="EMBL" id="KF356199">
    <property type="protein sequence ID" value="AGR48642.1"/>
    <property type="molecule type" value="Genomic_DNA"/>
</dbReference>